<dbReference type="Gene3D" id="2.40.50.140">
    <property type="entry name" value="Nucleic acid-binding proteins"/>
    <property type="match status" value="1"/>
</dbReference>
<dbReference type="OrthoDB" id="342190at2759"/>
<dbReference type="Proteomes" id="UP000242474">
    <property type="component" value="Unassembled WGS sequence"/>
</dbReference>
<dbReference type="STRING" id="763665.A0A2G5B898"/>
<keyword evidence="2" id="KW-1185">Reference proteome</keyword>
<protein>
    <recommendedName>
        <fullName evidence="3">Replication factor A protein 3</fullName>
    </recommendedName>
</protein>
<gene>
    <name evidence="1" type="ORF">COEREDRAFT_88071</name>
</gene>
<evidence type="ECO:0008006" key="3">
    <source>
        <dbReference type="Google" id="ProtNLM"/>
    </source>
</evidence>
<dbReference type="InterPro" id="IPR012340">
    <property type="entry name" value="NA-bd_OB-fold"/>
</dbReference>
<accession>A0A2G5B898</accession>
<name>A0A2G5B898_COERN</name>
<reference evidence="1 2" key="1">
    <citation type="journal article" date="2015" name="Genome Biol. Evol.">
        <title>Phylogenomic analyses indicate that early fungi evolved digesting cell walls of algal ancestors of land plants.</title>
        <authorList>
            <person name="Chang Y."/>
            <person name="Wang S."/>
            <person name="Sekimoto S."/>
            <person name="Aerts A.L."/>
            <person name="Choi C."/>
            <person name="Clum A."/>
            <person name="LaButti K.M."/>
            <person name="Lindquist E.A."/>
            <person name="Yee Ngan C."/>
            <person name="Ohm R.A."/>
            <person name="Salamov A.A."/>
            <person name="Grigoriev I.V."/>
            <person name="Spatafora J.W."/>
            <person name="Berbee M.L."/>
        </authorList>
    </citation>
    <scope>NUCLEOTIDE SEQUENCE [LARGE SCALE GENOMIC DNA]</scope>
    <source>
        <strain evidence="1 2">NRRL 1564</strain>
    </source>
</reference>
<evidence type="ECO:0000313" key="1">
    <source>
        <dbReference type="EMBL" id="PIA15221.1"/>
    </source>
</evidence>
<dbReference type="AlphaFoldDB" id="A0A2G5B898"/>
<organism evidence="1 2">
    <name type="scientific">Coemansia reversa (strain ATCC 12441 / NRRL 1564)</name>
    <dbReference type="NCBI Taxonomy" id="763665"/>
    <lineage>
        <taxon>Eukaryota</taxon>
        <taxon>Fungi</taxon>
        <taxon>Fungi incertae sedis</taxon>
        <taxon>Zoopagomycota</taxon>
        <taxon>Kickxellomycotina</taxon>
        <taxon>Kickxellomycetes</taxon>
        <taxon>Kickxellales</taxon>
        <taxon>Kickxellaceae</taxon>
        <taxon>Coemansia</taxon>
    </lineage>
</organism>
<sequence>MDLESGKPVFIEELVQNPTQHANKTVRITGILHAYDPAFDRAEVADGLNLLIVDTQLLGVQKYNVGQIYQLIGVISDVHNDQMAPPINLFKEAQYSLDIVLRARVVWEVDGLDMAIYKKTVLAMRQALEC</sequence>
<dbReference type="InterPro" id="IPR029146">
    <property type="entry name" value="Ten1_animal_plant"/>
</dbReference>
<dbReference type="EMBL" id="KZ303509">
    <property type="protein sequence ID" value="PIA15221.1"/>
    <property type="molecule type" value="Genomic_DNA"/>
</dbReference>
<dbReference type="Pfam" id="PF15490">
    <property type="entry name" value="Ten1_2"/>
    <property type="match status" value="1"/>
</dbReference>
<dbReference type="GO" id="GO:0003697">
    <property type="term" value="F:single-stranded DNA binding"/>
    <property type="evidence" value="ECO:0007669"/>
    <property type="project" value="InterPro"/>
</dbReference>
<dbReference type="GO" id="GO:1990879">
    <property type="term" value="C:CST complex"/>
    <property type="evidence" value="ECO:0007669"/>
    <property type="project" value="InterPro"/>
</dbReference>
<evidence type="ECO:0000313" key="2">
    <source>
        <dbReference type="Proteomes" id="UP000242474"/>
    </source>
</evidence>
<proteinExistence type="predicted"/>